<dbReference type="eggNOG" id="COG0836">
    <property type="taxonomic scope" value="Bacteria"/>
</dbReference>
<keyword evidence="3" id="KW-0808">Transferase</keyword>
<dbReference type="GO" id="GO:0009298">
    <property type="term" value="P:GDP-mannose biosynthetic process"/>
    <property type="evidence" value="ECO:0007669"/>
    <property type="project" value="TreeGrafter"/>
</dbReference>
<dbReference type="Pfam" id="PF01050">
    <property type="entry name" value="MannoseP_isomer"/>
    <property type="match status" value="1"/>
</dbReference>
<evidence type="ECO:0000259" key="11">
    <source>
        <dbReference type="Pfam" id="PF22640"/>
    </source>
</evidence>
<dbReference type="Proteomes" id="UP000024284">
    <property type="component" value="Unassembled WGS sequence"/>
</dbReference>
<keyword evidence="6" id="KW-0342">GTP-binding</keyword>
<gene>
    <name evidence="12" type="ORF">BV98_001725</name>
</gene>
<dbReference type="Gene3D" id="3.90.550.10">
    <property type="entry name" value="Spore Coat Polysaccharide Biosynthesis Protein SpsA, Chain A"/>
    <property type="match status" value="1"/>
</dbReference>
<proteinExistence type="inferred from homology"/>
<dbReference type="GO" id="GO:0004475">
    <property type="term" value="F:mannose-1-phosphate guanylyltransferase (GTP) activity"/>
    <property type="evidence" value="ECO:0007669"/>
    <property type="project" value="UniProtKB-EC"/>
</dbReference>
<dbReference type="EC" id="2.7.7.13" evidence="2"/>
<dbReference type="FunFam" id="3.90.550.10:FF:000046">
    <property type="entry name" value="Mannose-1-phosphate guanylyltransferase (GDP)"/>
    <property type="match status" value="1"/>
</dbReference>
<accession>A0A086PAV3</accession>
<keyword evidence="13" id="KW-1185">Reference proteome</keyword>
<keyword evidence="4 12" id="KW-0548">Nucleotidyltransferase</keyword>
<dbReference type="GO" id="GO:0005525">
    <property type="term" value="F:GTP binding"/>
    <property type="evidence" value="ECO:0007669"/>
    <property type="project" value="UniProtKB-KW"/>
</dbReference>
<protein>
    <recommendedName>
        <fullName evidence="2">mannose-1-phosphate guanylyltransferase</fullName>
        <ecNumber evidence="2">2.7.7.13</ecNumber>
    </recommendedName>
</protein>
<dbReference type="SUPFAM" id="SSF53448">
    <property type="entry name" value="Nucleotide-diphospho-sugar transferases"/>
    <property type="match status" value="1"/>
</dbReference>
<dbReference type="RefSeq" id="WP_037464704.1">
    <property type="nucleotide sequence ID" value="NZ_BCZD01000004.1"/>
</dbReference>
<dbReference type="AlphaFoldDB" id="A0A086PAV3"/>
<evidence type="ECO:0000256" key="6">
    <source>
        <dbReference type="ARBA" id="ARBA00023134"/>
    </source>
</evidence>
<evidence type="ECO:0000259" key="10">
    <source>
        <dbReference type="Pfam" id="PF01050"/>
    </source>
</evidence>
<comment type="similarity">
    <text evidence="1 8">Belongs to the mannose-6-phosphate isomerase type 2 family.</text>
</comment>
<evidence type="ECO:0000259" key="9">
    <source>
        <dbReference type="Pfam" id="PF00483"/>
    </source>
</evidence>
<dbReference type="STRING" id="76947.GCA_002080435_01262"/>
<dbReference type="InterPro" id="IPR054566">
    <property type="entry name" value="ManC/GMP-like_b-helix"/>
</dbReference>
<comment type="caution">
    <text evidence="12">The sequence shown here is derived from an EMBL/GenBank/DDBJ whole genome shotgun (WGS) entry which is preliminary data.</text>
</comment>
<feature type="domain" description="Mannose-6-phosphate isomerase type II C-terminal" evidence="10">
    <location>
        <begin position="371"/>
        <end position="480"/>
    </location>
</feature>
<feature type="domain" description="Nucleotidyl transferase" evidence="9">
    <location>
        <begin position="13"/>
        <end position="299"/>
    </location>
</feature>
<evidence type="ECO:0000256" key="8">
    <source>
        <dbReference type="RuleBase" id="RU004190"/>
    </source>
</evidence>
<dbReference type="InterPro" id="IPR049577">
    <property type="entry name" value="GMPP_N"/>
</dbReference>
<dbReference type="FunFam" id="2.60.120.10:FF:000032">
    <property type="entry name" value="Mannose-1-phosphate guanylyltransferase/mannose-6-phosphate isomerase"/>
    <property type="match status" value="1"/>
</dbReference>
<dbReference type="NCBIfam" id="TIGR01479">
    <property type="entry name" value="GMP_PMI"/>
    <property type="match status" value="1"/>
</dbReference>
<dbReference type="Pfam" id="PF00483">
    <property type="entry name" value="NTP_transferase"/>
    <property type="match status" value="1"/>
</dbReference>
<dbReference type="SUPFAM" id="SSF51182">
    <property type="entry name" value="RmlC-like cupins"/>
    <property type="match status" value="1"/>
</dbReference>
<name>A0A086PAV3_SPHHM</name>
<evidence type="ECO:0000313" key="12">
    <source>
        <dbReference type="EMBL" id="KFG90521.1"/>
    </source>
</evidence>
<evidence type="ECO:0000256" key="4">
    <source>
        <dbReference type="ARBA" id="ARBA00022695"/>
    </source>
</evidence>
<dbReference type="PATRIC" id="fig|1219045.3.peg.1763"/>
<dbReference type="eggNOG" id="COG0662">
    <property type="taxonomic scope" value="Bacteria"/>
</dbReference>
<dbReference type="GO" id="GO:0000271">
    <property type="term" value="P:polysaccharide biosynthetic process"/>
    <property type="evidence" value="ECO:0007669"/>
    <property type="project" value="InterPro"/>
</dbReference>
<dbReference type="PANTHER" id="PTHR46390:SF1">
    <property type="entry name" value="MANNOSE-1-PHOSPHATE GUANYLYLTRANSFERASE"/>
    <property type="match status" value="1"/>
</dbReference>
<reference evidence="12" key="1">
    <citation type="submission" date="2014-08" db="EMBL/GenBank/DDBJ databases">
        <title>Draft genome sequences of Sphingobium herbicidovorans.</title>
        <authorList>
            <person name="Gan H.M."/>
            <person name="Gan H.Y."/>
            <person name="Savka M.A."/>
        </authorList>
    </citation>
    <scope>NUCLEOTIDE SEQUENCE [LARGE SCALE GENOMIC DNA]</scope>
    <source>
        <strain evidence="12">NBRC 16415</strain>
    </source>
</reference>
<dbReference type="Gene3D" id="2.60.120.10">
    <property type="entry name" value="Jelly Rolls"/>
    <property type="match status" value="1"/>
</dbReference>
<dbReference type="PANTHER" id="PTHR46390">
    <property type="entry name" value="MANNOSE-1-PHOSPHATE GUANYLYLTRANSFERASE"/>
    <property type="match status" value="1"/>
</dbReference>
<dbReference type="Pfam" id="PF22640">
    <property type="entry name" value="ManC_GMP_beta-helix"/>
    <property type="match status" value="1"/>
</dbReference>
<dbReference type="InterPro" id="IPR006375">
    <property type="entry name" value="Man1P_GuaTrfase/Man6P_Isoase"/>
</dbReference>
<dbReference type="InterPro" id="IPR005835">
    <property type="entry name" value="NTP_transferase_dom"/>
</dbReference>
<dbReference type="OrthoDB" id="9806359at2"/>
<dbReference type="CDD" id="cd02213">
    <property type="entry name" value="cupin_PMI_typeII_C"/>
    <property type="match status" value="1"/>
</dbReference>
<evidence type="ECO:0000256" key="2">
    <source>
        <dbReference type="ARBA" id="ARBA00012387"/>
    </source>
</evidence>
<feature type="domain" description="MannoseP isomerase/GMP-like beta-helix" evidence="11">
    <location>
        <begin position="310"/>
        <end position="362"/>
    </location>
</feature>
<dbReference type="InterPro" id="IPR014710">
    <property type="entry name" value="RmlC-like_jellyroll"/>
</dbReference>
<comment type="catalytic activity">
    <reaction evidence="7">
        <text>alpha-D-mannose 1-phosphate + GTP + H(+) = GDP-alpha-D-mannose + diphosphate</text>
        <dbReference type="Rhea" id="RHEA:15229"/>
        <dbReference type="ChEBI" id="CHEBI:15378"/>
        <dbReference type="ChEBI" id="CHEBI:33019"/>
        <dbReference type="ChEBI" id="CHEBI:37565"/>
        <dbReference type="ChEBI" id="CHEBI:57527"/>
        <dbReference type="ChEBI" id="CHEBI:58409"/>
        <dbReference type="EC" id="2.7.7.13"/>
    </reaction>
</comment>
<organism evidence="12 13">
    <name type="scientific">Sphingobium herbicidovorans (strain ATCC 700291 / DSM 11019 / CCUG 56400 / KCTC 2939 / LMG 18315 / NBRC 16415 / MH)</name>
    <name type="common">Sphingomonas herbicidovorans</name>
    <dbReference type="NCBI Taxonomy" id="1219045"/>
    <lineage>
        <taxon>Bacteria</taxon>
        <taxon>Pseudomonadati</taxon>
        <taxon>Pseudomonadota</taxon>
        <taxon>Alphaproteobacteria</taxon>
        <taxon>Sphingomonadales</taxon>
        <taxon>Sphingomonadaceae</taxon>
        <taxon>Sphingobium</taxon>
    </lineage>
</organism>
<dbReference type="EMBL" id="JFZA02000012">
    <property type="protein sequence ID" value="KFG90521.1"/>
    <property type="molecule type" value="Genomic_DNA"/>
</dbReference>
<evidence type="ECO:0000256" key="3">
    <source>
        <dbReference type="ARBA" id="ARBA00022679"/>
    </source>
</evidence>
<dbReference type="InterPro" id="IPR051161">
    <property type="entry name" value="Mannose-6P_isomerase_type2"/>
</dbReference>
<dbReference type="CDD" id="cd02509">
    <property type="entry name" value="GDP-M1P_Guanylyltransferase"/>
    <property type="match status" value="1"/>
</dbReference>
<evidence type="ECO:0000256" key="7">
    <source>
        <dbReference type="ARBA" id="ARBA00047343"/>
    </source>
</evidence>
<dbReference type="InterPro" id="IPR001538">
    <property type="entry name" value="Man6P_isomerase-2_C"/>
</dbReference>
<sequence length="485" mass="52579">MPISSADTFHITPVILAGGSGTRLWPLSRKSYPKQFVPLLGETTLFRSAARRLSGENEQFAFSRPLVLTNSLFRFIIAEQLALENIDPAAILIEPEGRNTAPAILAAALHLLAKEPDAVMLVAPSDQVVPDVAAFHAAVGKGLAAARRGDLVTFGIRPTRPETGYGYLEAAAKPDGSGQPVKLASFVEKPNIARAQEMLATGNYLWNAGIFLFAAKDLVAAFEKHAPGILASVRSAVEQAESDLGFLRLAAEPWSQAENVAIDYAIMERADNLSVVPYDSDWSDLGGWDAVWSHSQPDEQGVATAGAATAIDCRDTLLRSESDGLEIVGLGLNNIVAVAMNDAVLIADKSRTQDVKLVVEALQRKGAPQAEAFPKDHRPWGWYESLVVGPRFQVKRITVLPGASLSLQSHFHRSEHWIVVEGTAKVTVGDDVQLLSENQSVYVPVGAVHRMENPGRIPMVFIEVQTGSYVGEDDIVRYEDRYARN</sequence>
<evidence type="ECO:0000256" key="1">
    <source>
        <dbReference type="ARBA" id="ARBA00006115"/>
    </source>
</evidence>
<evidence type="ECO:0000256" key="5">
    <source>
        <dbReference type="ARBA" id="ARBA00022741"/>
    </source>
</evidence>
<dbReference type="InterPro" id="IPR011051">
    <property type="entry name" value="RmlC_Cupin_sf"/>
</dbReference>
<keyword evidence="5" id="KW-0547">Nucleotide-binding</keyword>
<evidence type="ECO:0000313" key="13">
    <source>
        <dbReference type="Proteomes" id="UP000024284"/>
    </source>
</evidence>
<dbReference type="InterPro" id="IPR029044">
    <property type="entry name" value="Nucleotide-diphossugar_trans"/>
</dbReference>